<keyword evidence="8 15" id="KW-1133">Transmembrane helix</keyword>
<reference evidence="18 19" key="1">
    <citation type="submission" date="2024-05" db="EMBL/GenBank/DDBJ databases">
        <authorList>
            <person name="Wallberg A."/>
        </authorList>
    </citation>
    <scope>NUCLEOTIDE SEQUENCE [LARGE SCALE GENOMIC DNA]</scope>
</reference>
<organism evidence="18 19">
    <name type="scientific">Meganyctiphanes norvegica</name>
    <name type="common">Northern krill</name>
    <name type="synonym">Thysanopoda norvegica</name>
    <dbReference type="NCBI Taxonomy" id="48144"/>
    <lineage>
        <taxon>Eukaryota</taxon>
        <taxon>Metazoa</taxon>
        <taxon>Ecdysozoa</taxon>
        <taxon>Arthropoda</taxon>
        <taxon>Crustacea</taxon>
        <taxon>Multicrustacea</taxon>
        <taxon>Malacostraca</taxon>
        <taxon>Eumalacostraca</taxon>
        <taxon>Eucarida</taxon>
        <taxon>Euphausiacea</taxon>
        <taxon>Euphausiidae</taxon>
        <taxon>Meganyctiphanes</taxon>
    </lineage>
</organism>
<evidence type="ECO:0000256" key="3">
    <source>
        <dbReference type="ARBA" id="ARBA00022448"/>
    </source>
</evidence>
<dbReference type="GO" id="GO:0055064">
    <property type="term" value="P:chloride ion homeostasis"/>
    <property type="evidence" value="ECO:0007669"/>
    <property type="project" value="TreeGrafter"/>
</dbReference>
<keyword evidence="11 15" id="KW-0472">Membrane</keyword>
<dbReference type="PRINTS" id="PR01207">
    <property type="entry name" value="NAKCLTRNSPRT"/>
</dbReference>
<accession>A0AAV2QJ77</accession>
<keyword evidence="19" id="KW-1185">Reference proteome</keyword>
<proteinExistence type="inferred from homology"/>
<dbReference type="GO" id="GO:0008511">
    <property type="term" value="F:sodium:potassium:chloride symporter activity"/>
    <property type="evidence" value="ECO:0007669"/>
    <property type="project" value="TreeGrafter"/>
</dbReference>
<dbReference type="GO" id="GO:0016020">
    <property type="term" value="C:membrane"/>
    <property type="evidence" value="ECO:0007669"/>
    <property type="project" value="UniProtKB-SubCell"/>
</dbReference>
<keyword evidence="14" id="KW-0868">Chloride</keyword>
<protein>
    <submittedName>
        <fullName evidence="18">Uncharacterized protein</fullName>
    </submittedName>
</protein>
<feature type="transmembrane region" description="Helical" evidence="15">
    <location>
        <begin position="178"/>
        <end position="200"/>
    </location>
</feature>
<feature type="non-terminal residue" evidence="18">
    <location>
        <position position="1"/>
    </location>
</feature>
<sequence length="659" mass="72148">VQALLIVCLGNVVTFITSLSMSAVATNGRIAGGGVYYMISRSLGPEFGGSIGLMFTLANSIAAATYIIGFVESLQDMIGQYWNVVMVDGGINDIRAIGTATLVLVLLLAIVGMDWVTKVQMGLLVLLIAAQFDFVIGVFMGPTDTDEKARGFIGFDSELFEKNVNADYRHSEGKDQGFFTVFAVFFTAVTGIVAGANLSGDLKDPSYSIPKGTLLAIVTTFITYIVYPFLIAATVARDANGNQTYFDDWMKDTNGSVVDWPGYSTGPSDNETLYPTCEFDSDGESICEYGMQNSFQVVELISGWGPLIYLGTFAATLSSAIASLVGAPRVLQALAKDRLYPYIHVFEKGVGANNDPVRGYVLVFVISFAMIMIGSLNAVSSLLSNFFLASYCLINFSCFHASLIKSPGWRPSFKYYNMWISLFGSFMCLAVMFLIDWVTALITFVVTVALYLFVSYRKPENTNWGSSTQAAQYVSALKSTLDLNMVEEHVKNYRPQILILSGTPGSRPPLIDLGSLFTKNLSLLVCGHVIKGPSSQKVRNAFTRQANNWMRGHKIRAFYNIVEGEDLEKGALSLFQLAGLGKLKPNMVLMGYKANWNKCDRAELKAYFNTLHEALDMYLGIVILRAPQGLDFSHIVEDENVPTVAAAEITHELDTQDKG</sequence>
<evidence type="ECO:0000256" key="1">
    <source>
        <dbReference type="ARBA" id="ARBA00004141"/>
    </source>
</evidence>
<feature type="domain" description="SLC12A transporter C-terminal" evidence="17">
    <location>
        <begin position="507"/>
        <end position="644"/>
    </location>
</feature>
<evidence type="ECO:0000256" key="5">
    <source>
        <dbReference type="ARBA" id="ARBA00022692"/>
    </source>
</evidence>
<keyword evidence="7" id="KW-0630">Potassium</keyword>
<keyword evidence="3" id="KW-0813">Transport</keyword>
<comment type="subcellular location">
    <subcellularLocation>
        <location evidence="1">Membrane</location>
        <topology evidence="1">Multi-pass membrane protein</topology>
    </subcellularLocation>
</comment>
<feature type="transmembrane region" description="Helical" evidence="15">
    <location>
        <begin position="212"/>
        <end position="236"/>
    </location>
</feature>
<evidence type="ECO:0000313" key="18">
    <source>
        <dbReference type="EMBL" id="CAL4082758.1"/>
    </source>
</evidence>
<feature type="transmembrane region" description="Helical" evidence="15">
    <location>
        <begin position="357"/>
        <end position="376"/>
    </location>
</feature>
<dbReference type="Proteomes" id="UP001497623">
    <property type="component" value="Unassembled WGS sequence"/>
</dbReference>
<feature type="domain" description="Amino acid permease/ SLC12A" evidence="16">
    <location>
        <begin position="2"/>
        <end position="498"/>
    </location>
</feature>
<dbReference type="InterPro" id="IPR004842">
    <property type="entry name" value="SLC12A_fam"/>
</dbReference>
<comment type="similarity">
    <text evidence="2">Belongs to the SLC12A transporter family.</text>
</comment>
<dbReference type="Pfam" id="PF00324">
    <property type="entry name" value="AA_permease"/>
    <property type="match status" value="1"/>
</dbReference>
<evidence type="ECO:0000256" key="10">
    <source>
        <dbReference type="ARBA" id="ARBA00023065"/>
    </source>
</evidence>
<keyword evidence="9" id="KW-0915">Sodium</keyword>
<comment type="caution">
    <text evidence="18">The sequence shown here is derived from an EMBL/GenBank/DDBJ whole genome shotgun (WGS) entry which is preliminary data.</text>
</comment>
<evidence type="ECO:0000256" key="13">
    <source>
        <dbReference type="ARBA" id="ARBA00023201"/>
    </source>
</evidence>
<dbReference type="EMBL" id="CAXKWB010006422">
    <property type="protein sequence ID" value="CAL4082758.1"/>
    <property type="molecule type" value="Genomic_DNA"/>
</dbReference>
<evidence type="ECO:0000256" key="4">
    <source>
        <dbReference type="ARBA" id="ARBA00022538"/>
    </source>
</evidence>
<dbReference type="GO" id="GO:1990573">
    <property type="term" value="P:potassium ion import across plasma membrane"/>
    <property type="evidence" value="ECO:0007669"/>
    <property type="project" value="TreeGrafter"/>
</dbReference>
<dbReference type="PANTHER" id="PTHR11827:SF103">
    <property type="entry name" value="SODIUM CHLORIDE COTRANSPORTER 69, ISOFORM E"/>
    <property type="match status" value="1"/>
</dbReference>
<dbReference type="GO" id="GO:0055078">
    <property type="term" value="P:sodium ion homeostasis"/>
    <property type="evidence" value="ECO:0007669"/>
    <property type="project" value="TreeGrafter"/>
</dbReference>
<feature type="transmembrane region" description="Helical" evidence="15">
    <location>
        <begin position="382"/>
        <end position="403"/>
    </location>
</feature>
<dbReference type="InterPro" id="IPR002443">
    <property type="entry name" value="SLC12A1/SLC12A2"/>
</dbReference>
<feature type="transmembrane region" description="Helical" evidence="15">
    <location>
        <begin position="307"/>
        <end position="331"/>
    </location>
</feature>
<feature type="transmembrane region" description="Helical" evidence="15">
    <location>
        <begin position="94"/>
        <end position="116"/>
    </location>
</feature>
<keyword evidence="6" id="KW-0769">Symport</keyword>
<keyword evidence="4" id="KW-0633">Potassium transport</keyword>
<dbReference type="PANTHER" id="PTHR11827">
    <property type="entry name" value="SOLUTE CARRIER FAMILY 12, CATION COTRANSPORTERS"/>
    <property type="match status" value="1"/>
</dbReference>
<evidence type="ECO:0000256" key="6">
    <source>
        <dbReference type="ARBA" id="ARBA00022847"/>
    </source>
</evidence>
<dbReference type="InterPro" id="IPR004841">
    <property type="entry name" value="AA-permease/SLC12A_dom"/>
</dbReference>
<dbReference type="InterPro" id="IPR018491">
    <property type="entry name" value="SLC12_C"/>
</dbReference>
<feature type="transmembrane region" description="Helical" evidence="15">
    <location>
        <begin position="123"/>
        <end position="141"/>
    </location>
</feature>
<keyword evidence="10" id="KW-0406">Ion transport</keyword>
<feature type="transmembrane region" description="Helical" evidence="15">
    <location>
        <begin position="51"/>
        <end position="74"/>
    </location>
</feature>
<keyword evidence="5 15" id="KW-0812">Transmembrane</keyword>
<evidence type="ECO:0000259" key="17">
    <source>
        <dbReference type="Pfam" id="PF03522"/>
    </source>
</evidence>
<evidence type="ECO:0000256" key="9">
    <source>
        <dbReference type="ARBA" id="ARBA00023053"/>
    </source>
</evidence>
<evidence type="ECO:0000256" key="11">
    <source>
        <dbReference type="ARBA" id="ARBA00023136"/>
    </source>
</evidence>
<evidence type="ECO:0000313" key="19">
    <source>
        <dbReference type="Proteomes" id="UP001497623"/>
    </source>
</evidence>
<name>A0AAV2QJ77_MEGNR</name>
<keyword evidence="12" id="KW-0325">Glycoprotein</keyword>
<gene>
    <name evidence="18" type="ORF">MNOR_LOCUS11989</name>
</gene>
<evidence type="ECO:0000256" key="12">
    <source>
        <dbReference type="ARBA" id="ARBA00023180"/>
    </source>
</evidence>
<keyword evidence="13" id="KW-0739">Sodium transport</keyword>
<dbReference type="Pfam" id="PF03522">
    <property type="entry name" value="SLC12"/>
    <property type="match status" value="1"/>
</dbReference>
<dbReference type="GO" id="GO:0055075">
    <property type="term" value="P:potassium ion homeostasis"/>
    <property type="evidence" value="ECO:0007669"/>
    <property type="project" value="TreeGrafter"/>
</dbReference>
<dbReference type="Gene3D" id="1.20.1740.10">
    <property type="entry name" value="Amino acid/polyamine transporter I"/>
    <property type="match status" value="1"/>
</dbReference>
<dbReference type="GO" id="GO:0006884">
    <property type="term" value="P:cell volume homeostasis"/>
    <property type="evidence" value="ECO:0007669"/>
    <property type="project" value="TreeGrafter"/>
</dbReference>
<feature type="transmembrane region" description="Helical" evidence="15">
    <location>
        <begin position="12"/>
        <end position="39"/>
    </location>
</feature>
<evidence type="ECO:0000256" key="14">
    <source>
        <dbReference type="ARBA" id="ARBA00023214"/>
    </source>
</evidence>
<feature type="transmembrane region" description="Helical" evidence="15">
    <location>
        <begin position="415"/>
        <end position="434"/>
    </location>
</feature>
<dbReference type="AlphaFoldDB" id="A0AAV2QJ77"/>
<feature type="non-terminal residue" evidence="18">
    <location>
        <position position="659"/>
    </location>
</feature>
<evidence type="ECO:0000256" key="2">
    <source>
        <dbReference type="ARBA" id="ARBA00010593"/>
    </source>
</evidence>
<evidence type="ECO:0000256" key="15">
    <source>
        <dbReference type="SAM" id="Phobius"/>
    </source>
</evidence>
<evidence type="ECO:0000259" key="16">
    <source>
        <dbReference type="Pfam" id="PF00324"/>
    </source>
</evidence>
<evidence type="ECO:0000256" key="7">
    <source>
        <dbReference type="ARBA" id="ARBA00022958"/>
    </source>
</evidence>
<evidence type="ECO:0000256" key="8">
    <source>
        <dbReference type="ARBA" id="ARBA00022989"/>
    </source>
</evidence>